<feature type="compositionally biased region" description="Gly residues" evidence="1">
    <location>
        <begin position="457"/>
        <end position="468"/>
    </location>
</feature>
<evidence type="ECO:0000256" key="1">
    <source>
        <dbReference type="SAM" id="MobiDB-lite"/>
    </source>
</evidence>
<dbReference type="STRING" id="145388.A0A0D2N8M4"/>
<accession>A0A0D2N8M4</accession>
<sequence length="1040" mass="106985">MHVRAPAARAAAEAKRREDADVAAYRADPLTAAIARALQLIKGVSPDDAEGTFLKRLAAVRVAGLPPPWAADPRLAEAISAAAAGTEGPQQPRPRQPFIDPGTAFEYDVAWGLLYSEDRAMMTHVPLRKLAGRPSDPRALCAREELRETAWRTAGALGFEALRFALPELRQLVALAAPRLINMWAVQAAEERAAAPAKGPQRQAPRPAPLRSGGDHSLNGDLVLNALSPQLRVVLLAELAVGIMVPGEPLGDLSTPEHAALLSAAVDALGELAAHEAEGRTAQVLLEEAEAADSAVSTGDGDPSVGRYSTRMDRLLHFSAALLLPPPHLLVEEWLTRLASGARGLPEAPPAQARAAPPRVPPEAQDEGPQWLWAHRLAAAAESEDAARVRAALVCAAVCGLRCSALLTPTELQAALPPTLSAAHSAAVAEPGVSAAPCGGGRVCSRRGSGSGDDEPSGGGGGGGGAGRPGDERGTPGDILVQQMDALVRSVAASMDLAPLEAQTAGAQRSQASVAQQGPAAGAIVVLEVELLSAVLRALCLRFLLRQRARSGGGGRAWRERVPAQLLALLAAVDEAGAAFGVAADAARCPNALRAAHAAGARSTGGSSWPVRDHSSLNGGSSGDAAQQSSNEWGGSPAEGSWGGARGLASACCEGGNAVAGAQLLRFSAMLRRFEADNAACDGARQPQQAAAGTNAAAADAAELLAGPPSAGVADPEFNPLAAFGPLDADAAALQEMWLALAGHCLEETLVRAAAAERVAAGGRRPGGPGAAPWPGGGPVARRLASEFAGRLADAAQPGGGLWRRAHAVSGWAADAAACVAASAAWREGVGCVSWDRLAAGGAAAEASRSGKDPLVKGPRHEKLLSLARRHAAGSAAGWEAEVAWAALGARERASDAPGPRGARGRPRDATCPFCAADRARHAGDGTGGASSGGAAAADGELQEDPRSPFALRRAMWRLFARLKPSAAAWWTEHARMCPHSCDTDAWRLLGFSLQRTLVPLPPRLQLLAGTVSHRATCHVPYAYALILEQQFLKVWGFWG</sequence>
<gene>
    <name evidence="2" type="ORF">MNEG_5885</name>
</gene>
<name>A0A0D2N8M4_9CHLO</name>
<proteinExistence type="predicted"/>
<feature type="region of interest" description="Disordered" evidence="1">
    <location>
        <begin position="193"/>
        <end position="215"/>
    </location>
</feature>
<feature type="region of interest" description="Disordered" evidence="1">
    <location>
        <begin position="602"/>
        <end position="641"/>
    </location>
</feature>
<feature type="region of interest" description="Disordered" evidence="1">
    <location>
        <begin position="923"/>
        <end position="942"/>
    </location>
</feature>
<feature type="compositionally biased region" description="Low complexity" evidence="1">
    <location>
        <begin position="194"/>
        <end position="205"/>
    </location>
</feature>
<keyword evidence="3" id="KW-1185">Reference proteome</keyword>
<evidence type="ECO:0000313" key="2">
    <source>
        <dbReference type="EMBL" id="KIZ02071.1"/>
    </source>
</evidence>
<reference evidence="2 3" key="1">
    <citation type="journal article" date="2013" name="BMC Genomics">
        <title>Reconstruction of the lipid metabolism for the microalga Monoraphidium neglectum from its genome sequence reveals characteristics suitable for biofuel production.</title>
        <authorList>
            <person name="Bogen C."/>
            <person name="Al-Dilaimi A."/>
            <person name="Albersmeier A."/>
            <person name="Wichmann J."/>
            <person name="Grundmann M."/>
            <person name="Rupp O."/>
            <person name="Lauersen K.J."/>
            <person name="Blifernez-Klassen O."/>
            <person name="Kalinowski J."/>
            <person name="Goesmann A."/>
            <person name="Mussgnug J.H."/>
            <person name="Kruse O."/>
        </authorList>
    </citation>
    <scope>NUCLEOTIDE SEQUENCE [LARGE SCALE GENOMIC DNA]</scope>
    <source>
        <strain evidence="2 3">SAG 48.87</strain>
    </source>
</reference>
<dbReference type="Proteomes" id="UP000054498">
    <property type="component" value="Unassembled WGS sequence"/>
</dbReference>
<protein>
    <submittedName>
        <fullName evidence="2">Uncharacterized protein</fullName>
    </submittedName>
</protein>
<dbReference type="GeneID" id="25738762"/>
<dbReference type="OrthoDB" id="561398at2759"/>
<dbReference type="EMBL" id="KK101129">
    <property type="protein sequence ID" value="KIZ02071.1"/>
    <property type="molecule type" value="Genomic_DNA"/>
</dbReference>
<evidence type="ECO:0000313" key="3">
    <source>
        <dbReference type="Proteomes" id="UP000054498"/>
    </source>
</evidence>
<dbReference type="RefSeq" id="XP_013901090.1">
    <property type="nucleotide sequence ID" value="XM_014045636.1"/>
</dbReference>
<feature type="region of interest" description="Disordered" evidence="1">
    <location>
        <begin position="345"/>
        <end position="367"/>
    </location>
</feature>
<feature type="region of interest" description="Disordered" evidence="1">
    <location>
        <begin position="432"/>
        <end position="477"/>
    </location>
</feature>
<organism evidence="2 3">
    <name type="scientific">Monoraphidium neglectum</name>
    <dbReference type="NCBI Taxonomy" id="145388"/>
    <lineage>
        <taxon>Eukaryota</taxon>
        <taxon>Viridiplantae</taxon>
        <taxon>Chlorophyta</taxon>
        <taxon>core chlorophytes</taxon>
        <taxon>Chlorophyceae</taxon>
        <taxon>CS clade</taxon>
        <taxon>Sphaeropleales</taxon>
        <taxon>Selenastraceae</taxon>
        <taxon>Monoraphidium</taxon>
    </lineage>
</organism>
<dbReference type="AlphaFoldDB" id="A0A0D2N8M4"/>
<dbReference type="KEGG" id="mng:MNEG_5885"/>